<evidence type="ECO:0000256" key="4">
    <source>
        <dbReference type="ARBA" id="ARBA00022989"/>
    </source>
</evidence>
<evidence type="ECO:0000313" key="8">
    <source>
        <dbReference type="Proteomes" id="UP000308037"/>
    </source>
</evidence>
<feature type="transmembrane region" description="Helical" evidence="6">
    <location>
        <begin position="95"/>
        <end position="111"/>
    </location>
</feature>
<dbReference type="OrthoDB" id="28948at2157"/>
<dbReference type="GO" id="GO:0016020">
    <property type="term" value="C:membrane"/>
    <property type="evidence" value="ECO:0007669"/>
    <property type="project" value="UniProtKB-SubCell"/>
</dbReference>
<feature type="transmembrane region" description="Helical" evidence="6">
    <location>
        <begin position="71"/>
        <end position="89"/>
    </location>
</feature>
<feature type="transmembrane region" description="Helical" evidence="6">
    <location>
        <begin position="32"/>
        <end position="50"/>
    </location>
</feature>
<keyword evidence="8" id="KW-1185">Reference proteome</keyword>
<evidence type="ECO:0000256" key="3">
    <source>
        <dbReference type="ARBA" id="ARBA00022692"/>
    </source>
</evidence>
<feature type="transmembrane region" description="Helical" evidence="6">
    <location>
        <begin position="123"/>
        <end position="144"/>
    </location>
</feature>
<dbReference type="RefSeq" id="WP_137275530.1">
    <property type="nucleotide sequence ID" value="NZ_QKNX01000001.1"/>
</dbReference>
<dbReference type="PANTHER" id="PTHR13353:SF5">
    <property type="entry name" value="TRANSMEMBRANE PROTEIN 19"/>
    <property type="match status" value="1"/>
</dbReference>
<feature type="transmembrane region" description="Helical" evidence="6">
    <location>
        <begin position="182"/>
        <end position="199"/>
    </location>
</feature>
<protein>
    <submittedName>
        <fullName evidence="7">DUF92 domain-containing protein</fullName>
    </submittedName>
</protein>
<dbReference type="PANTHER" id="PTHR13353">
    <property type="entry name" value="TRANSMEMBRANE PROTEIN 19"/>
    <property type="match status" value="1"/>
</dbReference>
<keyword evidence="5 6" id="KW-0472">Membrane</keyword>
<dbReference type="AlphaFoldDB" id="A0A4U5JFG0"/>
<feature type="transmembrane region" description="Helical" evidence="6">
    <location>
        <begin position="205"/>
        <end position="223"/>
    </location>
</feature>
<reference evidence="7 8" key="1">
    <citation type="submission" date="2019-04" db="EMBL/GenBank/DDBJ databases">
        <title>Natronomonas sp. F20-122 a newhaloarchaeon isolated from a saline saltern of Isla Bacuta, Huelva, Spain.</title>
        <authorList>
            <person name="Duran-Viseras A."/>
            <person name="Sanchez-Porro C."/>
            <person name="Ventosa A."/>
        </authorList>
    </citation>
    <scope>NUCLEOTIDE SEQUENCE [LARGE SCALE GENOMIC DNA]</scope>
    <source>
        <strain evidence="7 8">F20-122</strain>
    </source>
</reference>
<feature type="transmembrane region" description="Helical" evidence="6">
    <location>
        <begin position="289"/>
        <end position="306"/>
    </location>
</feature>
<name>A0A4U5JFG0_9EURY</name>
<proteinExistence type="inferred from homology"/>
<comment type="similarity">
    <text evidence="2">Belongs to the TMEM19 family.</text>
</comment>
<dbReference type="Proteomes" id="UP000308037">
    <property type="component" value="Unassembled WGS sequence"/>
</dbReference>
<evidence type="ECO:0000313" key="7">
    <source>
        <dbReference type="EMBL" id="TKR28230.1"/>
    </source>
</evidence>
<feature type="transmembrane region" description="Helical" evidence="6">
    <location>
        <begin position="235"/>
        <end position="259"/>
    </location>
</feature>
<evidence type="ECO:0000256" key="5">
    <source>
        <dbReference type="ARBA" id="ARBA00023136"/>
    </source>
</evidence>
<accession>A0A4U5JFG0</accession>
<keyword evidence="4 6" id="KW-1133">Transmembrane helix</keyword>
<sequence length="442" mass="44495">MTGDIARAIGYLLVGSATLLAPVLDGRVHETIAAIGTIAPFALLAAVALVSTDGPLFELFARDGDRDEDRLHSLASFCFAVAALAFLFVALDLPLAAFVAAVFVLTAGNLGQRVVVSRIPTPVAGASAFAALGTVAATAAVFAAGRLGGTVPTSPTVLFVVASGALIGALVRTTLSPFDDSLVLLSVGLVIWFLLGLGVEPSLERLAIGLSVTIALGYVAYALGTASVTGTLSGVLLSLWAIVLGGYGWFALLITFFGLGGLASKYRYDEKLARGIAQENEGARGGSNVLANSAVALVAVVAYVAAEGMGIAPVVFQFAFAGAVAAALADTFSSEFGGLFDSPRLITTLEPVAPGTDGGVTWQGAVAGATGSGLIAALALFFFDFGPLATFTVFGAGVLGMVVDSLLGATLEGDRVGNQTVNLLATLSAGLGCATVALVRFV</sequence>
<feature type="transmembrane region" description="Helical" evidence="6">
    <location>
        <begin position="390"/>
        <end position="411"/>
    </location>
</feature>
<evidence type="ECO:0000256" key="6">
    <source>
        <dbReference type="SAM" id="Phobius"/>
    </source>
</evidence>
<dbReference type="EMBL" id="QKNX01000001">
    <property type="protein sequence ID" value="TKR28230.1"/>
    <property type="molecule type" value="Genomic_DNA"/>
</dbReference>
<evidence type="ECO:0000256" key="1">
    <source>
        <dbReference type="ARBA" id="ARBA00004141"/>
    </source>
</evidence>
<feature type="transmembrane region" description="Helical" evidence="6">
    <location>
        <begin position="360"/>
        <end position="383"/>
    </location>
</feature>
<gene>
    <name evidence="7" type="ORF">DM868_03930</name>
</gene>
<feature type="transmembrane region" description="Helical" evidence="6">
    <location>
        <begin position="423"/>
        <end position="441"/>
    </location>
</feature>
<dbReference type="Pfam" id="PF01940">
    <property type="entry name" value="DUF92"/>
    <property type="match status" value="1"/>
</dbReference>
<keyword evidence="3 6" id="KW-0812">Transmembrane</keyword>
<comment type="subcellular location">
    <subcellularLocation>
        <location evidence="1">Membrane</location>
        <topology evidence="1">Multi-pass membrane protein</topology>
    </subcellularLocation>
</comment>
<organism evidence="7 8">
    <name type="scientific">Natronomonas salsuginis</name>
    <dbReference type="NCBI Taxonomy" id="2217661"/>
    <lineage>
        <taxon>Archaea</taxon>
        <taxon>Methanobacteriati</taxon>
        <taxon>Methanobacteriota</taxon>
        <taxon>Stenosarchaea group</taxon>
        <taxon>Halobacteria</taxon>
        <taxon>Halobacteriales</taxon>
        <taxon>Natronomonadaceae</taxon>
        <taxon>Natronomonas</taxon>
    </lineage>
</organism>
<evidence type="ECO:0000256" key="2">
    <source>
        <dbReference type="ARBA" id="ARBA00009012"/>
    </source>
</evidence>
<comment type="caution">
    <text evidence="7">The sequence shown here is derived from an EMBL/GenBank/DDBJ whole genome shotgun (WGS) entry which is preliminary data.</text>
</comment>
<dbReference type="InterPro" id="IPR002794">
    <property type="entry name" value="DUF92_TMEM19"/>
</dbReference>